<keyword evidence="5" id="KW-0539">Nucleus</keyword>
<dbReference type="PANTHER" id="PTHR32467:SF90">
    <property type="entry name" value="AP2-LIKE ETHYLENE-RESPONSIVE TRANSCRIPTION FACTOR AIL1"/>
    <property type="match status" value="1"/>
</dbReference>
<keyword evidence="9" id="KW-1185">Reference proteome</keyword>
<dbReference type="GO" id="GO:0003700">
    <property type="term" value="F:DNA-binding transcription factor activity"/>
    <property type="evidence" value="ECO:0007669"/>
    <property type="project" value="InterPro"/>
</dbReference>
<evidence type="ECO:0000256" key="6">
    <source>
        <dbReference type="SAM" id="MobiDB-lite"/>
    </source>
</evidence>
<reference evidence="8 9" key="1">
    <citation type="journal article" date="2010" name="Science">
        <title>Genomic analysis of organismal complexity in the multicellular green alga Volvox carteri.</title>
        <authorList>
            <person name="Prochnik S.E."/>
            <person name="Umen J."/>
            <person name="Nedelcu A.M."/>
            <person name="Hallmann A."/>
            <person name="Miller S.M."/>
            <person name="Nishii I."/>
            <person name="Ferris P."/>
            <person name="Kuo A."/>
            <person name="Mitros T."/>
            <person name="Fritz-Laylin L.K."/>
            <person name="Hellsten U."/>
            <person name="Chapman J."/>
            <person name="Simakov O."/>
            <person name="Rensing S.A."/>
            <person name="Terry A."/>
            <person name="Pangilinan J."/>
            <person name="Kapitonov V."/>
            <person name="Jurka J."/>
            <person name="Salamov A."/>
            <person name="Shapiro H."/>
            <person name="Schmutz J."/>
            <person name="Grimwood J."/>
            <person name="Lindquist E."/>
            <person name="Lucas S."/>
            <person name="Grigoriev I.V."/>
            <person name="Schmitt R."/>
            <person name="Kirk D."/>
            <person name="Rokhsar D.S."/>
        </authorList>
    </citation>
    <scope>NUCLEOTIDE SEQUENCE [LARGE SCALE GENOMIC DNA]</scope>
    <source>
        <strain evidence="9">f. Nagariensis / Eve</strain>
    </source>
</reference>
<evidence type="ECO:0000256" key="4">
    <source>
        <dbReference type="ARBA" id="ARBA00023163"/>
    </source>
</evidence>
<dbReference type="STRING" id="3068.D8TVK2"/>
<dbReference type="SUPFAM" id="SSF54171">
    <property type="entry name" value="DNA-binding domain"/>
    <property type="match status" value="2"/>
</dbReference>
<dbReference type="PANTHER" id="PTHR32467">
    <property type="entry name" value="AP2-LIKE ETHYLENE-RESPONSIVE TRANSCRIPTION FACTOR"/>
    <property type="match status" value="1"/>
</dbReference>
<dbReference type="Gene3D" id="3.30.730.10">
    <property type="entry name" value="AP2/ERF domain"/>
    <property type="match status" value="2"/>
</dbReference>
<dbReference type="InParanoid" id="D8TVK2"/>
<proteinExistence type="predicted"/>
<dbReference type="SMART" id="SM00380">
    <property type="entry name" value="AP2"/>
    <property type="match status" value="2"/>
</dbReference>
<evidence type="ECO:0000256" key="1">
    <source>
        <dbReference type="ARBA" id="ARBA00004123"/>
    </source>
</evidence>
<accession>D8TVK2</accession>
<dbReference type="Proteomes" id="UP000001058">
    <property type="component" value="Unassembled WGS sequence"/>
</dbReference>
<dbReference type="InterPro" id="IPR036955">
    <property type="entry name" value="AP2/ERF_dom_sf"/>
</dbReference>
<sequence>MIQMLRLQLCSLKARLSERGPPPAARLAAAVATMQTCIRSRLHNFASELGRIRRLLAMFCTVADQYADGQHVHDGLLGDSGGELDELQCWQQDLGGPWPSSDCSDGGDDSASEPAPLSACPSAPSPAVVEHQQHQNQQHQNQQQYHHSLMQAAQQPAPLPQQITPLPQHGVCARGSGTSDQSGMHHAYDGIVTDSGSGVHEHQRQQEALVGGRWRQYEQLQQPQPELLRADKIFSNGGWLTLPWQPLVQPLQPQPLPSVFVPSTQFTLPFCTGSRAVTSSTQQFVQQQPGVPNVRGGGNGSNAVVSTPDSRAEAPSACMDETAPKHNDAAAGGGLCGIGGDTGIPARDHIICASPDASAESASGYDYGGIADGSDEDGCGESSRDGDDDIEELVRNPDDANTDTSGPSPRTRKKTAGTSSNFKGVSRQVLKVLNCMPRANDEGGLSTLCWRAFGRHRHTNKWEAHLWDSTAIRKKSQSMKRARGKQIYLGSYETELEAARAYDIAAIVFWGSRANTNLPLEFYSEEIESLSKMSKEDVVNMLRRQSSGLSRGGSKYRGVTPHRLGGTYEARIACLYLGCFGTAEAAAMAYDFAALHREGLNAMTNFDPRRYIEEGVTTRTLRTFALLPEAVKSGFAKNIKTALGPEQSLATANGQETCCGMDMGGDDQAAASKPMGVSSGMQAWKRQRTELAQPPAPELQSMLRPQVDVRQELPPSFLNPGQELQHPPQLSYSSAAALEVSLMVDGLPPPAEPAAATAAAAAPVVDAPYLTLVAQKAANATGELFIREIPSGPTNKASDKRERLSCGGTTYVPASIARRSGSHFIAMVLMGNLAALEPSARTGQFAGYGTPTTMSQTTFRNQYLPH</sequence>
<protein>
    <submittedName>
        <fullName evidence="8">Pathogenesis-related genes transcriptional activator</fullName>
    </submittedName>
</protein>
<keyword evidence="3" id="KW-0238">DNA-binding</keyword>
<feature type="compositionally biased region" description="Low complexity" evidence="6">
    <location>
        <begin position="134"/>
        <end position="155"/>
    </location>
</feature>
<dbReference type="EMBL" id="GL378339">
    <property type="protein sequence ID" value="EFJ48595.1"/>
    <property type="molecule type" value="Genomic_DNA"/>
</dbReference>
<dbReference type="eggNOG" id="ENOG502QQ82">
    <property type="taxonomic scope" value="Eukaryota"/>
</dbReference>
<organism evidence="9">
    <name type="scientific">Volvox carteri f. nagariensis</name>
    <dbReference type="NCBI Taxonomy" id="3068"/>
    <lineage>
        <taxon>Eukaryota</taxon>
        <taxon>Viridiplantae</taxon>
        <taxon>Chlorophyta</taxon>
        <taxon>core chlorophytes</taxon>
        <taxon>Chlorophyceae</taxon>
        <taxon>CS clade</taxon>
        <taxon>Chlamydomonadales</taxon>
        <taxon>Volvocaceae</taxon>
        <taxon>Volvox</taxon>
    </lineage>
</organism>
<feature type="domain" description="AP2/ERF" evidence="7">
    <location>
        <begin position="555"/>
        <end position="607"/>
    </location>
</feature>
<evidence type="ECO:0000313" key="9">
    <source>
        <dbReference type="Proteomes" id="UP000001058"/>
    </source>
</evidence>
<dbReference type="GO" id="GO:0005634">
    <property type="term" value="C:nucleus"/>
    <property type="evidence" value="ECO:0007669"/>
    <property type="project" value="UniProtKB-SubCell"/>
</dbReference>
<feature type="region of interest" description="Disordered" evidence="6">
    <location>
        <begin position="359"/>
        <end position="420"/>
    </location>
</feature>
<dbReference type="InterPro" id="IPR016177">
    <property type="entry name" value="DNA-bd_dom_sf"/>
</dbReference>
<dbReference type="GeneID" id="9619740"/>
<evidence type="ECO:0000259" key="7">
    <source>
        <dbReference type="PROSITE" id="PS51032"/>
    </source>
</evidence>
<dbReference type="AlphaFoldDB" id="D8TVK2"/>
<evidence type="ECO:0000256" key="5">
    <source>
        <dbReference type="ARBA" id="ARBA00023242"/>
    </source>
</evidence>
<gene>
    <name evidence="8" type="ORF">VOLCADRAFT_90726</name>
</gene>
<feature type="region of interest" description="Disordered" evidence="6">
    <location>
        <begin position="98"/>
        <end position="155"/>
    </location>
</feature>
<keyword evidence="2" id="KW-0805">Transcription regulation</keyword>
<evidence type="ECO:0000256" key="2">
    <source>
        <dbReference type="ARBA" id="ARBA00023015"/>
    </source>
</evidence>
<evidence type="ECO:0000256" key="3">
    <source>
        <dbReference type="ARBA" id="ARBA00023125"/>
    </source>
</evidence>
<feature type="domain" description="AP2/ERF" evidence="7">
    <location>
        <begin position="449"/>
        <end position="519"/>
    </location>
</feature>
<dbReference type="GO" id="GO:0003677">
    <property type="term" value="F:DNA binding"/>
    <property type="evidence" value="ECO:0007669"/>
    <property type="project" value="UniProtKB-KW"/>
</dbReference>
<dbReference type="OrthoDB" id="207175at2759"/>
<comment type="subcellular location">
    <subcellularLocation>
        <location evidence="1">Nucleus</location>
    </subcellularLocation>
</comment>
<name>D8TVK2_VOLCA</name>
<evidence type="ECO:0000313" key="8">
    <source>
        <dbReference type="EMBL" id="EFJ48595.1"/>
    </source>
</evidence>
<dbReference type="InterPro" id="IPR001471">
    <property type="entry name" value="AP2/ERF_dom"/>
</dbReference>
<dbReference type="PROSITE" id="PS51032">
    <property type="entry name" value="AP2_ERF"/>
    <property type="match status" value="2"/>
</dbReference>
<dbReference type="RefSeq" id="XP_002950394.1">
    <property type="nucleotide sequence ID" value="XM_002950348.1"/>
</dbReference>
<dbReference type="KEGG" id="vcn:VOLCADRAFT_90726"/>
<keyword evidence="4" id="KW-0804">Transcription</keyword>
<feature type="compositionally biased region" description="Low complexity" evidence="6">
    <location>
        <begin position="112"/>
        <end position="127"/>
    </location>
</feature>
<dbReference type="CDD" id="cd00018">
    <property type="entry name" value="AP2"/>
    <property type="match status" value="1"/>
</dbReference>